<dbReference type="GO" id="GO:0046872">
    <property type="term" value="F:metal ion binding"/>
    <property type="evidence" value="ECO:0007669"/>
    <property type="project" value="UniProtKB-KW"/>
</dbReference>
<name>A0A803LH20_CHEQI</name>
<evidence type="ECO:0000256" key="3">
    <source>
        <dbReference type="ARBA" id="ARBA00023004"/>
    </source>
</evidence>
<keyword evidence="7" id="KW-1185">Reference proteome</keyword>
<dbReference type="Pfam" id="PF14226">
    <property type="entry name" value="DIOX_N"/>
    <property type="match status" value="1"/>
</dbReference>
<reference evidence="6" key="1">
    <citation type="journal article" date="2017" name="Nature">
        <title>The genome of Chenopodium quinoa.</title>
        <authorList>
            <person name="Jarvis D.E."/>
            <person name="Ho Y.S."/>
            <person name="Lightfoot D.J."/>
            <person name="Schmoeckel S.M."/>
            <person name="Li B."/>
            <person name="Borm T.J.A."/>
            <person name="Ohyanagi H."/>
            <person name="Mineta K."/>
            <person name="Michell C.T."/>
            <person name="Saber N."/>
            <person name="Kharbatia N.M."/>
            <person name="Rupper R.R."/>
            <person name="Sharp A.R."/>
            <person name="Dally N."/>
            <person name="Boughton B.A."/>
            <person name="Woo Y.H."/>
            <person name="Gao G."/>
            <person name="Schijlen E.G.W.M."/>
            <person name="Guo X."/>
            <person name="Momin A.A."/>
            <person name="Negrao S."/>
            <person name="Al-Babili S."/>
            <person name="Gehring C."/>
            <person name="Roessner U."/>
            <person name="Jung C."/>
            <person name="Murphy K."/>
            <person name="Arold S.T."/>
            <person name="Gojobori T."/>
            <person name="van der Linden C.G."/>
            <person name="van Loo E.N."/>
            <person name="Jellen E.N."/>
            <person name="Maughan P.J."/>
            <person name="Tester M."/>
        </authorList>
    </citation>
    <scope>NUCLEOTIDE SEQUENCE [LARGE SCALE GENOMIC DNA]</scope>
    <source>
        <strain evidence="6">cv. PI 614886</strain>
    </source>
</reference>
<dbReference type="InterPro" id="IPR005123">
    <property type="entry name" value="Oxoglu/Fe-dep_dioxygenase_dom"/>
</dbReference>
<keyword evidence="3 4" id="KW-0408">Iron</keyword>
<comment type="similarity">
    <text evidence="1 4">Belongs to the iron/ascorbate-dependent oxidoreductase family.</text>
</comment>
<dbReference type="PROSITE" id="PS51471">
    <property type="entry name" value="FE2OG_OXY"/>
    <property type="match status" value="1"/>
</dbReference>
<evidence type="ECO:0000313" key="6">
    <source>
        <dbReference type="EnsemblPlants" id="AUR62013267-RA:cds"/>
    </source>
</evidence>
<evidence type="ECO:0000256" key="4">
    <source>
        <dbReference type="RuleBase" id="RU003682"/>
    </source>
</evidence>
<dbReference type="InterPro" id="IPR044861">
    <property type="entry name" value="IPNS-like_FE2OG_OXY"/>
</dbReference>
<organism evidence="6 7">
    <name type="scientific">Chenopodium quinoa</name>
    <name type="common">Quinoa</name>
    <dbReference type="NCBI Taxonomy" id="63459"/>
    <lineage>
        <taxon>Eukaryota</taxon>
        <taxon>Viridiplantae</taxon>
        <taxon>Streptophyta</taxon>
        <taxon>Embryophyta</taxon>
        <taxon>Tracheophyta</taxon>
        <taxon>Spermatophyta</taxon>
        <taxon>Magnoliopsida</taxon>
        <taxon>eudicotyledons</taxon>
        <taxon>Gunneridae</taxon>
        <taxon>Pentapetalae</taxon>
        <taxon>Caryophyllales</taxon>
        <taxon>Chenopodiaceae</taxon>
        <taxon>Chenopodioideae</taxon>
        <taxon>Atripliceae</taxon>
        <taxon>Chenopodium</taxon>
    </lineage>
</organism>
<dbReference type="EnsemblPlants" id="AUR62013267-RA">
    <property type="protein sequence ID" value="AUR62013267-RA:cds"/>
    <property type="gene ID" value="AUR62013267"/>
</dbReference>
<dbReference type="InterPro" id="IPR026992">
    <property type="entry name" value="DIOX_N"/>
</dbReference>
<dbReference type="InterPro" id="IPR050295">
    <property type="entry name" value="Plant_2OG-oxidoreductases"/>
</dbReference>
<dbReference type="Gene3D" id="2.60.120.330">
    <property type="entry name" value="B-lactam Antibiotic, Isopenicillin N Synthase, Chain"/>
    <property type="match status" value="2"/>
</dbReference>
<accession>A0A803LH20</accession>
<dbReference type="SUPFAM" id="SSF51197">
    <property type="entry name" value="Clavaminate synthase-like"/>
    <property type="match status" value="1"/>
</dbReference>
<dbReference type="GO" id="GO:0016491">
    <property type="term" value="F:oxidoreductase activity"/>
    <property type="evidence" value="ECO:0007669"/>
    <property type="project" value="UniProtKB-KW"/>
</dbReference>
<dbReference type="AlphaFoldDB" id="A0A803LH20"/>
<feature type="domain" description="Fe2OG dioxygenase" evidence="5">
    <location>
        <begin position="118"/>
        <end position="250"/>
    </location>
</feature>
<evidence type="ECO:0000256" key="2">
    <source>
        <dbReference type="ARBA" id="ARBA00022723"/>
    </source>
</evidence>
<dbReference type="Proteomes" id="UP000596660">
    <property type="component" value="Unplaced"/>
</dbReference>
<keyword evidence="4" id="KW-0560">Oxidoreductase</keyword>
<protein>
    <recommendedName>
        <fullName evidence="5">Fe2OG dioxygenase domain-containing protein</fullName>
    </recommendedName>
</protein>
<evidence type="ECO:0000259" key="5">
    <source>
        <dbReference type="PROSITE" id="PS51471"/>
    </source>
</evidence>
<dbReference type="Gramene" id="AUR62013267-RA">
    <property type="protein sequence ID" value="AUR62013267-RA:cds"/>
    <property type="gene ID" value="AUR62013267"/>
</dbReference>
<proteinExistence type="inferred from homology"/>
<dbReference type="Pfam" id="PF03171">
    <property type="entry name" value="2OG-FeII_Oxy"/>
    <property type="match status" value="1"/>
</dbReference>
<evidence type="ECO:0000256" key="1">
    <source>
        <dbReference type="ARBA" id="ARBA00008056"/>
    </source>
</evidence>
<dbReference type="PANTHER" id="PTHR47991">
    <property type="entry name" value="OXOGLUTARATE/IRON-DEPENDENT DIOXYGENASE"/>
    <property type="match status" value="1"/>
</dbReference>
<reference evidence="6" key="2">
    <citation type="submission" date="2021-03" db="UniProtKB">
        <authorList>
            <consortium name="EnsemblPlants"/>
        </authorList>
    </citation>
    <scope>IDENTIFICATION</scope>
</reference>
<evidence type="ECO:0000313" key="7">
    <source>
        <dbReference type="Proteomes" id="UP000596660"/>
    </source>
</evidence>
<sequence length="298" mass="33713">MAENFPLRASKIVQELATKGGDIPEEYLYKDGYPNAIDAPDDLWRDDLLIDFSLLSSSSAPELEKLRSALSQWGCLQERFSPSSNVINHGIESSFLEDLIEVSKQFFALPLEEKFKCSAADEIFQGYGSDSLTFGTQTRNWNDRLLLFFYPKEIVRRQCWPQKPVKFSAMIEEYAKKIATVNTVIYNEVDGLQILKGDQWYKVSVVPGALLINLGELGEAMTNGVFKSVVHKVSTNSVKDRMSVAMFFSPDDEEIKPLSGLVSADQPQLYKNINMNEYMQKLNESFRLGSRAIDAFQV</sequence>
<keyword evidence="2 4" id="KW-0479">Metal-binding</keyword>
<dbReference type="InterPro" id="IPR027443">
    <property type="entry name" value="IPNS-like_sf"/>
</dbReference>